<sequence>MTEPDVAVPAFLPGYLHLVPRPRIAARLGPLIGAASAPEHVNALIDQVWADLTRAAEGHAFRMLIGEFHDFRQRRGLPMDTGTDRALRLFREHLGDPANCAAILERYPVLTDRVGTVLRNALDAYAELFDAYARDRVVLHAAGLLRADSEPVTGLFGTGGDLHNGGRKVVGLELPGGARVVYKPRALVSDQFVRDLLVAAEEHLRHPLRDCLPTSVTVGSHGWQRYVTPAPMTAPDQPARYFYRFGALCALLGSIGASDLHEENVLAAGEHPCLIDTETAVRPNAGVHNDSLPHVLINQLKLSVAATMLVPMVDPNSRMDLMMAGIGVDGVQPSRMTRPVIRDGETDGISVRWENITYRHRHNVPRLGEAALSPVDHFTEITAGYLDALGAIRGDELGRVLDKYPDMPVRCLIRSTMVYTRFLDAATHPRYLADPAEARRMLGLLRSYPDYLSPAALDHVGTAERADLYAGDVPYFVARGGSTELATPTSSVPDVHRTAPLDFARAGLALGAARTDEFHRFLLEECLAEVVGDNPTALAGRGVFGPALAAARPRSWWRGIAEMIAAVAVEHAGPDGSQLGWVCGIGPDRNAPTLTPGNFISFHDLGGIVTFLDQAGRYDAGVAAAGAGARRGLTALLDEYGKVLIEIPESVFTGGASLLLTDPSAVDVEWLDRVLDKTAERVAAGSCETDLGNGPAGPLMVLLSRLAAGEAPVLGPDRLAWLTGLVRDHLTVPRTAPWFDVAHGELGLRWALARAGRVGDDAALVAASADWLVDRLAEPGPPVPGWCNGSAGLLLTAAEILPSAGRPELLAGSRLTRLVDEATRLPAGRPVDLSVCHGSSGVVQALIATARILDDSRLLDRAADHQERVIAAARAGGFHTGSPGRTSLLGYLLGWSGVGHTDLLLHAARAGAAGLTIPVALDPGLRPDAGTAGAGPIDAGTAGAGTIRAGAAGA</sequence>
<name>A0ABV6NS14_9ACTN</name>
<gene>
    <name evidence="2" type="primary">lanM</name>
    <name evidence="2" type="ORF">ACFFHU_05185</name>
</gene>
<protein>
    <submittedName>
        <fullName evidence="2">Type 2 lanthipeptide synthetase LanM</fullName>
    </submittedName>
</protein>
<dbReference type="EMBL" id="JBHLUE010000004">
    <property type="protein sequence ID" value="MFC0563561.1"/>
    <property type="molecule type" value="Genomic_DNA"/>
</dbReference>
<dbReference type="RefSeq" id="WP_377336252.1">
    <property type="nucleotide sequence ID" value="NZ_JBHLUE010000004.1"/>
</dbReference>
<dbReference type="InterPro" id="IPR017146">
    <property type="entry name" value="Lanti_2_LanM"/>
</dbReference>
<dbReference type="Pfam" id="PF05147">
    <property type="entry name" value="LANC_like"/>
    <property type="match status" value="1"/>
</dbReference>
<dbReference type="SUPFAM" id="SSF158745">
    <property type="entry name" value="LanC-like"/>
    <property type="match status" value="1"/>
</dbReference>
<dbReference type="NCBIfam" id="TIGR03897">
    <property type="entry name" value="lanti_2_LanM"/>
    <property type="match status" value="1"/>
</dbReference>
<dbReference type="Proteomes" id="UP001589894">
    <property type="component" value="Unassembled WGS sequence"/>
</dbReference>
<reference evidence="2 3" key="1">
    <citation type="submission" date="2024-09" db="EMBL/GenBank/DDBJ databases">
        <authorList>
            <person name="Sun Q."/>
            <person name="Mori K."/>
        </authorList>
    </citation>
    <scope>NUCLEOTIDE SEQUENCE [LARGE SCALE GENOMIC DNA]</scope>
    <source>
        <strain evidence="2 3">TBRC 2205</strain>
    </source>
</reference>
<dbReference type="Pfam" id="PF13575">
    <property type="entry name" value="DUF4135"/>
    <property type="match status" value="1"/>
</dbReference>
<evidence type="ECO:0000313" key="2">
    <source>
        <dbReference type="EMBL" id="MFC0563561.1"/>
    </source>
</evidence>
<evidence type="ECO:0000313" key="3">
    <source>
        <dbReference type="Proteomes" id="UP001589894"/>
    </source>
</evidence>
<accession>A0ABV6NS14</accession>
<organism evidence="2 3">
    <name type="scientific">Plantactinospora siamensis</name>
    <dbReference type="NCBI Taxonomy" id="555372"/>
    <lineage>
        <taxon>Bacteria</taxon>
        <taxon>Bacillati</taxon>
        <taxon>Actinomycetota</taxon>
        <taxon>Actinomycetes</taxon>
        <taxon>Micromonosporales</taxon>
        <taxon>Micromonosporaceae</taxon>
        <taxon>Plantactinospora</taxon>
    </lineage>
</organism>
<keyword evidence="3" id="KW-1185">Reference proteome</keyword>
<proteinExistence type="predicted"/>
<evidence type="ECO:0000259" key="1">
    <source>
        <dbReference type="Pfam" id="PF13575"/>
    </source>
</evidence>
<comment type="caution">
    <text evidence="2">The sequence shown here is derived from an EMBL/GenBank/DDBJ whole genome shotgun (WGS) entry which is preliminary data.</text>
</comment>
<feature type="domain" description="Lantibiotic biosynthesis protein dehydration" evidence="1">
    <location>
        <begin position="107"/>
        <end position="478"/>
    </location>
</feature>
<dbReference type="InterPro" id="IPR007822">
    <property type="entry name" value="LANC-like"/>
</dbReference>
<dbReference type="InterPro" id="IPR025410">
    <property type="entry name" value="Lant_dehyd"/>
</dbReference>
<dbReference type="Gene3D" id="1.50.10.20">
    <property type="match status" value="1"/>
</dbReference>
<dbReference type="SMART" id="SM01260">
    <property type="entry name" value="LANC_like"/>
    <property type="match status" value="1"/>
</dbReference>